<proteinExistence type="predicted"/>
<dbReference type="Gene3D" id="3.80.10.10">
    <property type="entry name" value="Ribonuclease Inhibitor"/>
    <property type="match status" value="2"/>
</dbReference>
<dbReference type="InterPro" id="IPR036859">
    <property type="entry name" value="CAP-Gly_dom_sf"/>
</dbReference>
<dbReference type="OrthoDB" id="5273213at2759"/>
<dbReference type="AlphaFoldDB" id="A0A9W8E283"/>
<dbReference type="InterPro" id="IPR050333">
    <property type="entry name" value="SLRP"/>
</dbReference>
<comment type="caution">
    <text evidence="4">The sequence shown here is derived from an EMBL/GenBank/DDBJ whole genome shotgun (WGS) entry which is preliminary data.</text>
</comment>
<dbReference type="InterPro" id="IPR001611">
    <property type="entry name" value="Leu-rich_rpt"/>
</dbReference>
<dbReference type="Gene3D" id="2.30.30.190">
    <property type="entry name" value="CAP Gly-rich-like domain"/>
    <property type="match status" value="1"/>
</dbReference>
<accession>A0A9W8E283</accession>
<organism evidence="4 5">
    <name type="scientific">Tieghemiomyces parasiticus</name>
    <dbReference type="NCBI Taxonomy" id="78921"/>
    <lineage>
        <taxon>Eukaryota</taxon>
        <taxon>Fungi</taxon>
        <taxon>Fungi incertae sedis</taxon>
        <taxon>Zoopagomycota</taxon>
        <taxon>Kickxellomycotina</taxon>
        <taxon>Dimargaritomycetes</taxon>
        <taxon>Dimargaritales</taxon>
        <taxon>Dimargaritaceae</taxon>
        <taxon>Tieghemiomyces</taxon>
    </lineage>
</organism>
<dbReference type="Gene3D" id="3.10.20.90">
    <property type="entry name" value="Phosphatidylinositol 3-kinase Catalytic Subunit, Chain A, domain 1"/>
    <property type="match status" value="1"/>
</dbReference>
<dbReference type="InterPro" id="IPR032675">
    <property type="entry name" value="LRR_dom_sf"/>
</dbReference>
<sequence>MPGNPHPSADPVGRRFEYQGATGTVRFRGPVAGAPGEWYGVEWDDISRGKHDGSKGSVRYFTARAPTAGSFLRVGVPLNWGSEFLEAVVRKYLITADRRIAHHAPETLLRIGRVAELVARYRMELAASKDQATDGSTAPPHPSSPLVLGDTTIPLEAVGWDQAEFKFSQVDKLKTISLAHQGIVSAGDATAIAEVCTDTEELDLSNNLFTDWTEIMTIARALPRLRVLRLNGNRFDPALIMRPGAGPVDHIRTLTLNRTGLTWAAVADIVRHTQGLEELSVAFNGMDHLELETAGPSLVDDNLRTYLGTLRHLSLEGNALTNWANVAPLGSLPSLASLSLARNRLTSVARPTTEAPFARLAVLNIDGNCIDQLAAAGNALDLFPSLHSLRFKNNPAFTEYSADRIRLELVCRVGRLETVNGSPLNPRERTDLERYYLKQIGETLPTQDEEAIIQLHPRYRALVALHGAPVTRAPTTTGRALGGRLLDITVRTGDPAKADDGGGLRRQVLPTMTVGNLLARSARLLELTSPARLYLVSPSQPDPVPLEDEFAPISDYGLQAGDQVVVTPLS</sequence>
<feature type="domain" description="CAP-Gly" evidence="3">
    <location>
        <begin position="29"/>
        <end position="73"/>
    </location>
</feature>
<dbReference type="SMART" id="SM01052">
    <property type="entry name" value="CAP_GLY"/>
    <property type="match status" value="1"/>
</dbReference>
<dbReference type="InterPro" id="IPR000938">
    <property type="entry name" value="CAP-Gly_domain"/>
</dbReference>
<keyword evidence="5" id="KW-1185">Reference proteome</keyword>
<gene>
    <name evidence="4" type="ORF">IWQ60_001030</name>
</gene>
<evidence type="ECO:0000256" key="2">
    <source>
        <dbReference type="ARBA" id="ARBA00022737"/>
    </source>
</evidence>
<evidence type="ECO:0000259" key="3">
    <source>
        <dbReference type="PROSITE" id="PS50245"/>
    </source>
</evidence>
<keyword evidence="1" id="KW-0433">Leucine-rich repeat</keyword>
<evidence type="ECO:0000256" key="1">
    <source>
        <dbReference type="ARBA" id="ARBA00022614"/>
    </source>
</evidence>
<protein>
    <recommendedName>
        <fullName evidence="3">CAP-Gly domain-containing protein</fullName>
    </recommendedName>
</protein>
<evidence type="ECO:0000313" key="5">
    <source>
        <dbReference type="Proteomes" id="UP001150569"/>
    </source>
</evidence>
<dbReference type="PANTHER" id="PTHR45712">
    <property type="entry name" value="AGAP008170-PA"/>
    <property type="match status" value="1"/>
</dbReference>
<keyword evidence="2" id="KW-0677">Repeat</keyword>
<dbReference type="Pfam" id="PF01302">
    <property type="entry name" value="CAP_GLY"/>
    <property type="match status" value="1"/>
</dbReference>
<dbReference type="SUPFAM" id="SSF52047">
    <property type="entry name" value="RNI-like"/>
    <property type="match status" value="1"/>
</dbReference>
<dbReference type="SUPFAM" id="SSF74924">
    <property type="entry name" value="Cap-Gly domain"/>
    <property type="match status" value="1"/>
</dbReference>
<dbReference type="EMBL" id="JANBPT010000030">
    <property type="protein sequence ID" value="KAJ1929600.1"/>
    <property type="molecule type" value="Genomic_DNA"/>
</dbReference>
<dbReference type="PROSITE" id="PS50245">
    <property type="entry name" value="CAP_GLY_2"/>
    <property type="match status" value="1"/>
</dbReference>
<dbReference type="PANTHER" id="PTHR45712:SF22">
    <property type="entry name" value="INSULIN-LIKE GROWTH FACTOR-BINDING PROTEIN COMPLEX ACID LABILE SUBUNIT"/>
    <property type="match status" value="1"/>
</dbReference>
<dbReference type="Proteomes" id="UP001150569">
    <property type="component" value="Unassembled WGS sequence"/>
</dbReference>
<dbReference type="PROSITE" id="PS51450">
    <property type="entry name" value="LRR"/>
    <property type="match status" value="1"/>
</dbReference>
<name>A0A9W8E283_9FUNG</name>
<evidence type="ECO:0000313" key="4">
    <source>
        <dbReference type="EMBL" id="KAJ1929600.1"/>
    </source>
</evidence>
<reference evidence="4" key="1">
    <citation type="submission" date="2022-07" db="EMBL/GenBank/DDBJ databases">
        <title>Phylogenomic reconstructions and comparative analyses of Kickxellomycotina fungi.</title>
        <authorList>
            <person name="Reynolds N.K."/>
            <person name="Stajich J.E."/>
            <person name="Barry K."/>
            <person name="Grigoriev I.V."/>
            <person name="Crous P."/>
            <person name="Smith M.E."/>
        </authorList>
    </citation>
    <scope>NUCLEOTIDE SEQUENCE</scope>
    <source>
        <strain evidence="4">RSA 861</strain>
    </source>
</reference>